<dbReference type="PANTHER" id="PTHR43157:SF31">
    <property type="entry name" value="PHOSPHATIDYLINOSITOL-GLYCAN BIOSYNTHESIS CLASS F PROTEIN"/>
    <property type="match status" value="1"/>
</dbReference>
<gene>
    <name evidence="2" type="ORF">CLAFUR5_08653</name>
</gene>
<dbReference type="InterPro" id="IPR036291">
    <property type="entry name" value="NAD(P)-bd_dom_sf"/>
</dbReference>
<dbReference type="OrthoDB" id="191139at2759"/>
<reference evidence="2" key="2">
    <citation type="journal article" date="2022" name="Microb. Genom.">
        <title>A chromosome-scale genome assembly of the tomato pathogen Cladosporium fulvum reveals a compartmentalized genome architecture and the presence of a dispensable chromosome.</title>
        <authorList>
            <person name="Zaccaron A.Z."/>
            <person name="Chen L.H."/>
            <person name="Samaras A."/>
            <person name="Stergiopoulos I."/>
        </authorList>
    </citation>
    <scope>NUCLEOTIDE SEQUENCE</scope>
    <source>
        <strain evidence="2">Race5_Kim</strain>
    </source>
</reference>
<dbReference type="Pfam" id="PF00106">
    <property type="entry name" value="adh_short"/>
    <property type="match status" value="1"/>
</dbReference>
<reference evidence="2" key="1">
    <citation type="submission" date="2021-12" db="EMBL/GenBank/DDBJ databases">
        <authorList>
            <person name="Zaccaron A."/>
            <person name="Stergiopoulos I."/>
        </authorList>
    </citation>
    <scope>NUCLEOTIDE SEQUENCE</scope>
    <source>
        <strain evidence="2">Race5_Kim</strain>
    </source>
</reference>
<dbReference type="SUPFAM" id="SSF51735">
    <property type="entry name" value="NAD(P)-binding Rossmann-fold domains"/>
    <property type="match status" value="1"/>
</dbReference>
<evidence type="ECO:0000313" key="2">
    <source>
        <dbReference type="EMBL" id="UJO15292.1"/>
    </source>
</evidence>
<dbReference type="GeneID" id="71988531"/>
<name>A0A9Q8LD78_PASFU</name>
<protein>
    <submittedName>
        <fullName evidence="2">Oxidoreductase bli-4, mitochondrial</fullName>
    </submittedName>
</protein>
<keyword evidence="3" id="KW-1185">Reference proteome</keyword>
<accession>A0A9Q8LD78</accession>
<dbReference type="PRINTS" id="PR00081">
    <property type="entry name" value="GDHRDH"/>
</dbReference>
<keyword evidence="1" id="KW-0560">Oxidoreductase</keyword>
<dbReference type="EMBL" id="CP090165">
    <property type="protein sequence ID" value="UJO15292.1"/>
    <property type="molecule type" value="Genomic_DNA"/>
</dbReference>
<dbReference type="InterPro" id="IPR002347">
    <property type="entry name" value="SDR_fam"/>
</dbReference>
<dbReference type="RefSeq" id="XP_047759658.1">
    <property type="nucleotide sequence ID" value="XM_047907801.1"/>
</dbReference>
<evidence type="ECO:0000313" key="3">
    <source>
        <dbReference type="Proteomes" id="UP000756132"/>
    </source>
</evidence>
<dbReference type="AlphaFoldDB" id="A0A9Q8LD78"/>
<dbReference type="Proteomes" id="UP000756132">
    <property type="component" value="Chromosome 3"/>
</dbReference>
<evidence type="ECO:0000256" key="1">
    <source>
        <dbReference type="ARBA" id="ARBA00023002"/>
    </source>
</evidence>
<sequence>MSTDTAMDAIKNTLGLNNSFDPNKDIPDLSGKTYVVTGGSAGIGFGICAHLLQHNCAALYLLGKKEEHLSEAEEGLKKYGDTSKVHTIQIELEDLKHTAEVANKLKDELPQLDGLILNAGLGVGPYNVSKDGLDTHMQVNVIAQHHLMMVLLPTLLKTPDSRIALQSSDLHRPAPSDTKFASTSDLNRDIGAMNLYNRSKLAQVLLVRTLHRRKQTFHLGLTPSSAPWINATHPGGVATDQQDQAIEAYGTAGKMGVKAVRPFMKDPVDEGCRPILFAATAREVGVEGIDGAYIVPERKVTEPSKQAQDEALQERLWKLVGEVLREKLGELPYEM</sequence>
<dbReference type="KEGG" id="ffu:CLAFUR5_08653"/>
<organism evidence="2 3">
    <name type="scientific">Passalora fulva</name>
    <name type="common">Tomato leaf mold</name>
    <name type="synonym">Cladosporium fulvum</name>
    <dbReference type="NCBI Taxonomy" id="5499"/>
    <lineage>
        <taxon>Eukaryota</taxon>
        <taxon>Fungi</taxon>
        <taxon>Dikarya</taxon>
        <taxon>Ascomycota</taxon>
        <taxon>Pezizomycotina</taxon>
        <taxon>Dothideomycetes</taxon>
        <taxon>Dothideomycetidae</taxon>
        <taxon>Mycosphaerellales</taxon>
        <taxon>Mycosphaerellaceae</taxon>
        <taxon>Fulvia</taxon>
    </lineage>
</organism>
<dbReference type="GO" id="GO:0016491">
    <property type="term" value="F:oxidoreductase activity"/>
    <property type="evidence" value="ECO:0007669"/>
    <property type="project" value="UniProtKB-KW"/>
</dbReference>
<dbReference type="PANTHER" id="PTHR43157">
    <property type="entry name" value="PHOSPHATIDYLINOSITOL-GLYCAN BIOSYNTHESIS CLASS F PROTEIN-RELATED"/>
    <property type="match status" value="1"/>
</dbReference>
<proteinExistence type="predicted"/>
<dbReference type="Gene3D" id="3.40.50.720">
    <property type="entry name" value="NAD(P)-binding Rossmann-like Domain"/>
    <property type="match status" value="1"/>
</dbReference>